<sequence>MPLPPHLARLALDCDVTAYRSSGPGGQKKNKTESSVRVRHRPSGITRIATESRSQTLNRERALERVWEELKRRQRRPKPRVATHPGTAAVERRLAEKRRAAEKKRERRVRED</sequence>
<protein>
    <submittedName>
        <fullName evidence="4">Peptide chain release factor-like protein</fullName>
    </submittedName>
</protein>
<evidence type="ECO:0000256" key="1">
    <source>
        <dbReference type="ARBA" id="ARBA00010835"/>
    </source>
</evidence>
<comment type="similarity">
    <text evidence="1">Belongs to the prokaryotic/mitochondrial release factor family.</text>
</comment>
<accession>A0A538TZV4</accession>
<dbReference type="PANTHER" id="PTHR43804">
    <property type="entry name" value="LD18447P"/>
    <property type="match status" value="1"/>
</dbReference>
<dbReference type="SUPFAM" id="SSF75620">
    <property type="entry name" value="Release factor"/>
    <property type="match status" value="1"/>
</dbReference>
<feature type="region of interest" description="Disordered" evidence="2">
    <location>
        <begin position="71"/>
        <end position="112"/>
    </location>
</feature>
<dbReference type="EMBL" id="VBPA01000328">
    <property type="protein sequence ID" value="TMQ69196.1"/>
    <property type="molecule type" value="Genomic_DNA"/>
</dbReference>
<evidence type="ECO:0000313" key="4">
    <source>
        <dbReference type="EMBL" id="TMQ69196.1"/>
    </source>
</evidence>
<dbReference type="PANTHER" id="PTHR43804:SF6">
    <property type="entry name" value="CLASS I PEPTIDE CHAIN RELEASE FACTOR"/>
    <property type="match status" value="1"/>
</dbReference>
<feature type="region of interest" description="Disordered" evidence="2">
    <location>
        <begin position="18"/>
        <end position="40"/>
    </location>
</feature>
<comment type="caution">
    <text evidence="4">The sequence shown here is derived from an EMBL/GenBank/DDBJ whole genome shotgun (WGS) entry which is preliminary data.</text>
</comment>
<dbReference type="InterPro" id="IPR050057">
    <property type="entry name" value="Prokaryotic/Mito_RF"/>
</dbReference>
<evidence type="ECO:0000259" key="3">
    <source>
        <dbReference type="Pfam" id="PF00472"/>
    </source>
</evidence>
<dbReference type="Proteomes" id="UP000319836">
    <property type="component" value="Unassembled WGS sequence"/>
</dbReference>
<gene>
    <name evidence="4" type="ORF">E6K80_12490</name>
</gene>
<name>A0A538TZV4_UNCEI</name>
<feature type="compositionally biased region" description="Basic residues" evidence="2">
    <location>
        <begin position="72"/>
        <end position="81"/>
    </location>
</feature>
<dbReference type="GO" id="GO:0003747">
    <property type="term" value="F:translation release factor activity"/>
    <property type="evidence" value="ECO:0007669"/>
    <property type="project" value="InterPro"/>
</dbReference>
<dbReference type="InterPro" id="IPR000352">
    <property type="entry name" value="Pep_chain_release_fac_I"/>
</dbReference>
<organism evidence="4 5">
    <name type="scientific">Eiseniibacteriota bacterium</name>
    <dbReference type="NCBI Taxonomy" id="2212470"/>
    <lineage>
        <taxon>Bacteria</taxon>
        <taxon>Candidatus Eiseniibacteriota</taxon>
    </lineage>
</organism>
<proteinExistence type="inferred from homology"/>
<evidence type="ECO:0000313" key="5">
    <source>
        <dbReference type="Proteomes" id="UP000319836"/>
    </source>
</evidence>
<feature type="domain" description="Prokaryotic-type class I peptide chain release factors" evidence="3">
    <location>
        <begin position="13"/>
        <end position="110"/>
    </location>
</feature>
<dbReference type="Gene3D" id="3.30.160.20">
    <property type="match status" value="1"/>
</dbReference>
<feature type="compositionally biased region" description="Basic and acidic residues" evidence="2">
    <location>
        <begin position="90"/>
        <end position="99"/>
    </location>
</feature>
<feature type="compositionally biased region" description="Basic residues" evidence="2">
    <location>
        <begin position="100"/>
        <end position="112"/>
    </location>
</feature>
<dbReference type="Pfam" id="PF00472">
    <property type="entry name" value="RF-1"/>
    <property type="match status" value="1"/>
</dbReference>
<reference evidence="4 5" key="1">
    <citation type="journal article" date="2019" name="Nat. Microbiol.">
        <title>Mediterranean grassland soil C-N compound turnover is dependent on rainfall and depth, and is mediated by genomically divergent microorganisms.</title>
        <authorList>
            <person name="Diamond S."/>
            <person name="Andeer P.F."/>
            <person name="Li Z."/>
            <person name="Crits-Christoph A."/>
            <person name="Burstein D."/>
            <person name="Anantharaman K."/>
            <person name="Lane K.R."/>
            <person name="Thomas B.C."/>
            <person name="Pan C."/>
            <person name="Northen T.R."/>
            <person name="Banfield J.F."/>
        </authorList>
    </citation>
    <scope>NUCLEOTIDE SEQUENCE [LARGE SCALE GENOMIC DNA]</scope>
    <source>
        <strain evidence="4">WS_10</strain>
    </source>
</reference>
<dbReference type="AlphaFoldDB" id="A0A538TZV4"/>
<evidence type="ECO:0000256" key="2">
    <source>
        <dbReference type="SAM" id="MobiDB-lite"/>
    </source>
</evidence>
<dbReference type="InterPro" id="IPR045853">
    <property type="entry name" value="Pep_chain_release_fac_I_sf"/>
</dbReference>